<keyword evidence="5" id="KW-1185">Reference proteome</keyword>
<evidence type="ECO:0000256" key="2">
    <source>
        <dbReference type="SAM" id="Phobius"/>
    </source>
</evidence>
<reference evidence="6" key="2">
    <citation type="submission" date="2020-12" db="UniProtKB">
        <authorList>
            <consortium name="WormBaseParasite"/>
        </authorList>
    </citation>
    <scope>IDENTIFICATION</scope>
</reference>
<feature type="signal peptide" evidence="3">
    <location>
        <begin position="1"/>
        <end position="18"/>
    </location>
</feature>
<evidence type="ECO:0000313" key="4">
    <source>
        <dbReference type="EMBL" id="CEF64889.1"/>
    </source>
</evidence>
<keyword evidence="2" id="KW-1133">Transmembrane helix</keyword>
<accession>A0A090MX64</accession>
<evidence type="ECO:0000256" key="1">
    <source>
        <dbReference type="SAM" id="MobiDB-lite"/>
    </source>
</evidence>
<reference evidence="4 5" key="1">
    <citation type="submission" date="2014-09" db="EMBL/GenBank/DDBJ databases">
        <authorList>
            <person name="Martin A.A."/>
        </authorList>
    </citation>
    <scope>NUCLEOTIDE SEQUENCE</scope>
    <source>
        <strain evidence="5">ED321</strain>
        <strain evidence="4">ED321 Heterogonic</strain>
    </source>
</reference>
<dbReference type="GeneID" id="36377254"/>
<keyword evidence="3" id="KW-0732">Signal</keyword>
<protein>
    <submittedName>
        <fullName evidence="4 6">Uncharacterized protein</fullName>
    </submittedName>
</protein>
<dbReference type="RefSeq" id="XP_024504090.1">
    <property type="nucleotide sequence ID" value="XM_024650299.1"/>
</dbReference>
<feature type="region of interest" description="Disordered" evidence="1">
    <location>
        <begin position="679"/>
        <end position="732"/>
    </location>
</feature>
<dbReference type="EMBL" id="LN609528">
    <property type="protein sequence ID" value="CEF64889.1"/>
    <property type="molecule type" value="Genomic_DNA"/>
</dbReference>
<feature type="compositionally biased region" description="Polar residues" evidence="1">
    <location>
        <begin position="683"/>
        <end position="694"/>
    </location>
</feature>
<feature type="transmembrane region" description="Helical" evidence="2">
    <location>
        <begin position="629"/>
        <end position="653"/>
    </location>
</feature>
<evidence type="ECO:0000313" key="6">
    <source>
        <dbReference type="WBParaSite" id="SRAE_1000314200.1"/>
    </source>
</evidence>
<dbReference type="CTD" id="36377254"/>
<keyword evidence="2" id="KW-0472">Membrane</keyword>
<dbReference type="AlphaFoldDB" id="A0A090MX64"/>
<evidence type="ECO:0000313" key="5">
    <source>
        <dbReference type="Proteomes" id="UP000035682"/>
    </source>
</evidence>
<proteinExistence type="predicted"/>
<sequence>MKLLILIYLLYFTNVINGSIFEYIFYKIGWHQADFSCPYSMPQEFVGVSKDEGDSFSMNPIIFQNLVQNQYAKYLKEQTIILGNEKKLKNIQILKFKLRELAKYIQQGNGLLTYFCSGSKDMKNVYMPVKNFHDEKIEVLRQTKTIPCTVDTCKIGLFFVHNMNCDEYCFNKFARVDKISRIFYIVFEPDDQNKGIYFEGVSGDFFPLVPCPYHNWVVAAYITRYQVRGYVVKGGQSAGKEFFDTNVYIPAFAVTNTHHHNKYFVCGELIQEGEKNIEIGFKVTLNNLENNELRGNNIKIEGGKVYCKGKVVDQKNSYGYVDSSYNIISGKSEMIYFGEGFKFYYNQIILVYKSTSNELFREERVLLIFKKQIFKNYQPECAGYIKNVKMEFTFEIDKKEVLDVHTKKLEGDKEVAVVFLNKNYIEKGKIDIRCRGVKAGGRDARFDDFYELTFKTKLQRVLDDTLKENTQPALSELIFSSESDNVFGLYSCQIDCPGNCAGKNNLQDRNIMLLPESIFEATTNTKIYTDSKEYLVCDLKVNNFGELKFMHIQYRGKEKISYDVVRNIPEDGFKNNKSAIIYVGNKYKFTDGTTVECNYTAFDRPYMYQKKVMQYNDLRNQIDQVGNKILVPIIAGVGAAVFIIILVIVLVTFRIIKRRKKIKLLSKATSASGASSMSKSEFTRSTMSRSLSKSRGTRSKYSNSNSKSNKSNSSTYKTKGSKSKSKTGSFVG</sequence>
<name>A0A090MX64_STRRB</name>
<feature type="compositionally biased region" description="Low complexity" evidence="1">
    <location>
        <begin position="699"/>
        <end position="718"/>
    </location>
</feature>
<keyword evidence="2" id="KW-0812">Transmembrane</keyword>
<dbReference type="WormBase" id="SRAE_1000314200">
    <property type="protein sequence ID" value="SRP10586"/>
    <property type="gene ID" value="WBGene00259759"/>
</dbReference>
<evidence type="ECO:0000256" key="3">
    <source>
        <dbReference type="SAM" id="SignalP"/>
    </source>
</evidence>
<feature type="chain" id="PRO_5015031310" evidence="3">
    <location>
        <begin position="19"/>
        <end position="732"/>
    </location>
</feature>
<dbReference type="Proteomes" id="UP000035682">
    <property type="component" value="Unplaced"/>
</dbReference>
<gene>
    <name evidence="4 6 7" type="ORF">SRAE_1000314200</name>
</gene>
<evidence type="ECO:0000313" key="7">
    <source>
        <dbReference type="WormBase" id="SRAE_1000314200"/>
    </source>
</evidence>
<organism evidence="4">
    <name type="scientific">Strongyloides ratti</name>
    <name type="common">Parasitic roundworm</name>
    <dbReference type="NCBI Taxonomy" id="34506"/>
    <lineage>
        <taxon>Eukaryota</taxon>
        <taxon>Metazoa</taxon>
        <taxon>Ecdysozoa</taxon>
        <taxon>Nematoda</taxon>
        <taxon>Chromadorea</taxon>
        <taxon>Rhabditida</taxon>
        <taxon>Tylenchina</taxon>
        <taxon>Panagrolaimomorpha</taxon>
        <taxon>Strongyloidoidea</taxon>
        <taxon>Strongyloididae</taxon>
        <taxon>Strongyloides</taxon>
    </lineage>
</organism>
<dbReference type="WBParaSite" id="SRAE_1000314200.1">
    <property type="protein sequence ID" value="SRAE_1000314200.1"/>
    <property type="gene ID" value="WBGene00259759"/>
</dbReference>